<protein>
    <submittedName>
        <fullName evidence="1">Uncharacterized protein</fullName>
    </submittedName>
</protein>
<comment type="caution">
    <text evidence="1">The sequence shown here is derived from an EMBL/GenBank/DDBJ whole genome shotgun (WGS) entry which is preliminary data.</text>
</comment>
<dbReference type="AlphaFoldDB" id="A0A0F9JSQ5"/>
<accession>A0A0F9JSQ5</accession>
<dbReference type="EMBL" id="LAZR01010718">
    <property type="protein sequence ID" value="KKM65476.1"/>
    <property type="molecule type" value="Genomic_DNA"/>
</dbReference>
<organism evidence="1">
    <name type="scientific">marine sediment metagenome</name>
    <dbReference type="NCBI Taxonomy" id="412755"/>
    <lineage>
        <taxon>unclassified sequences</taxon>
        <taxon>metagenomes</taxon>
        <taxon>ecological metagenomes</taxon>
    </lineage>
</organism>
<reference evidence="1" key="1">
    <citation type="journal article" date="2015" name="Nature">
        <title>Complex archaea that bridge the gap between prokaryotes and eukaryotes.</title>
        <authorList>
            <person name="Spang A."/>
            <person name="Saw J.H."/>
            <person name="Jorgensen S.L."/>
            <person name="Zaremba-Niedzwiedzka K."/>
            <person name="Martijn J."/>
            <person name="Lind A.E."/>
            <person name="van Eijk R."/>
            <person name="Schleper C."/>
            <person name="Guy L."/>
            <person name="Ettema T.J."/>
        </authorList>
    </citation>
    <scope>NUCLEOTIDE SEQUENCE</scope>
</reference>
<evidence type="ECO:0000313" key="1">
    <source>
        <dbReference type="EMBL" id="KKM65476.1"/>
    </source>
</evidence>
<sequence>MLEIAIAVVVTALVMLLPLRAVNIRRLRAWADHDEAAEGFADYVRMAAAAKQAVQDRHDSALDEMQGAHDDTVKETKVWADRTLRDHEWHIAGKGNPHGKGVEIQWGCANCAAVVFAPEGSL</sequence>
<proteinExistence type="predicted"/>
<name>A0A0F9JSQ5_9ZZZZ</name>
<gene>
    <name evidence="1" type="ORF">LCGC14_1490950</name>
</gene>